<accession>A0A3E5GSI3</accession>
<evidence type="ECO:0000313" key="4">
    <source>
        <dbReference type="EMBL" id="RGO50780.1"/>
    </source>
</evidence>
<feature type="coiled-coil region" evidence="1">
    <location>
        <begin position="222"/>
        <end position="318"/>
    </location>
</feature>
<dbReference type="RefSeq" id="WP_117613481.1">
    <property type="nucleotide sequence ID" value="NZ_QSVQ01000008.1"/>
</dbReference>
<protein>
    <submittedName>
        <fullName evidence="4">Chromosome segregation protein SMC</fullName>
    </submittedName>
</protein>
<evidence type="ECO:0000259" key="3">
    <source>
        <dbReference type="Pfam" id="PF13476"/>
    </source>
</evidence>
<dbReference type="GO" id="GO:0016887">
    <property type="term" value="F:ATP hydrolysis activity"/>
    <property type="evidence" value="ECO:0007669"/>
    <property type="project" value="InterPro"/>
</dbReference>
<dbReference type="GO" id="GO:0006302">
    <property type="term" value="P:double-strand break repair"/>
    <property type="evidence" value="ECO:0007669"/>
    <property type="project" value="InterPro"/>
</dbReference>
<dbReference type="EMBL" id="QSVQ01000008">
    <property type="protein sequence ID" value="RGO50780.1"/>
    <property type="molecule type" value="Genomic_DNA"/>
</dbReference>
<gene>
    <name evidence="4" type="ORF">DXB12_08180</name>
</gene>
<dbReference type="Proteomes" id="UP000261055">
    <property type="component" value="Unassembled WGS sequence"/>
</dbReference>
<comment type="caution">
    <text evidence="4">The sequence shown here is derived from an EMBL/GenBank/DDBJ whole genome shotgun (WGS) entry which is preliminary data.</text>
</comment>
<reference evidence="4 5" key="1">
    <citation type="submission" date="2018-08" db="EMBL/GenBank/DDBJ databases">
        <title>A genome reference for cultivated species of the human gut microbiota.</title>
        <authorList>
            <person name="Zou Y."/>
            <person name="Xue W."/>
            <person name="Luo G."/>
        </authorList>
    </citation>
    <scope>NUCLEOTIDE SEQUENCE [LARGE SCALE GENOMIC DNA]</scope>
    <source>
        <strain evidence="4 5">OM02-12</strain>
    </source>
</reference>
<proteinExistence type="predicted"/>
<evidence type="ECO:0000256" key="2">
    <source>
        <dbReference type="SAM" id="MobiDB-lite"/>
    </source>
</evidence>
<dbReference type="AlphaFoldDB" id="A0A3E5GSI3"/>
<evidence type="ECO:0000313" key="5">
    <source>
        <dbReference type="Proteomes" id="UP000261055"/>
    </source>
</evidence>
<feature type="region of interest" description="Disordered" evidence="2">
    <location>
        <begin position="417"/>
        <end position="436"/>
    </location>
</feature>
<keyword evidence="5" id="KW-1185">Reference proteome</keyword>
<sequence length="436" mass="48968">MADSIKINKLEIENVKRIKAVKIEPTKNGLTIVGGNNNQGKTSVLDSIAWALGGDRYKPSEATRNGSVVPPNLHIVMSNGLVVERKGKNSSLKVTDPNGNKGGQQLLNDFVEQLALDLPKFMESSGKEKAQTLLKIIGVGDQLTALEQQEKELYNERLYVGRTADQKMKYAKEQPYYPEAPKDLISPSDLIKQQQEILARNGENQKKRERADYFKQSVLFLNQEVYAMREQLEKKESELKEAQNNLQIALTSAEGLQDESTAELEESIANIEEINRKVRANLDKDKAEEDSRTYQDQYTELTKKIESVRDEKTNLLNTADLPLPELSVKDGELVYKGQQWDNMSGSDRLKVSTAIVRKLNPKCGFVLLDKLEQMDLDTLHEFGQWLEQEGLQAIATRVSTGDECSIIIEDGYVKSEEAGNMDSEPQTAPTWKAGVF</sequence>
<keyword evidence="1" id="KW-0175">Coiled coil</keyword>
<name>A0A3E5GSI3_9FIRM</name>
<dbReference type="InterPro" id="IPR027417">
    <property type="entry name" value="P-loop_NTPase"/>
</dbReference>
<feature type="domain" description="Rad50/SbcC-type AAA" evidence="3">
    <location>
        <begin position="9"/>
        <end position="305"/>
    </location>
</feature>
<dbReference type="SUPFAM" id="SSF52540">
    <property type="entry name" value="P-loop containing nucleoside triphosphate hydrolases"/>
    <property type="match status" value="1"/>
</dbReference>
<dbReference type="InterPro" id="IPR038729">
    <property type="entry name" value="Rad50/SbcC_AAA"/>
</dbReference>
<evidence type="ECO:0000256" key="1">
    <source>
        <dbReference type="SAM" id="Coils"/>
    </source>
</evidence>
<dbReference type="Gene3D" id="3.40.50.300">
    <property type="entry name" value="P-loop containing nucleotide triphosphate hydrolases"/>
    <property type="match status" value="1"/>
</dbReference>
<dbReference type="Pfam" id="PF13476">
    <property type="entry name" value="AAA_23"/>
    <property type="match status" value="1"/>
</dbReference>
<organism evidence="4 5">
    <name type="scientific">Dorea formicigenerans</name>
    <dbReference type="NCBI Taxonomy" id="39486"/>
    <lineage>
        <taxon>Bacteria</taxon>
        <taxon>Bacillati</taxon>
        <taxon>Bacillota</taxon>
        <taxon>Clostridia</taxon>
        <taxon>Lachnospirales</taxon>
        <taxon>Lachnospiraceae</taxon>
        <taxon>Dorea</taxon>
    </lineage>
</organism>